<protein>
    <recommendedName>
        <fullName evidence="6">Pentatricopeptide repeat-containing protein</fullName>
    </recommendedName>
</protein>
<dbReference type="GO" id="GO:0009507">
    <property type="term" value="C:chloroplast"/>
    <property type="evidence" value="ECO:0007669"/>
    <property type="project" value="TreeGrafter"/>
</dbReference>
<dbReference type="AlphaFoldDB" id="A0A7J7KVY8"/>
<evidence type="ECO:0000256" key="3">
    <source>
        <dbReference type="PROSITE-ProRule" id="PRU00708"/>
    </source>
</evidence>
<keyword evidence="5" id="KW-1185">Reference proteome</keyword>
<dbReference type="OrthoDB" id="185373at2759"/>
<feature type="repeat" description="PPR" evidence="3">
    <location>
        <begin position="108"/>
        <end position="142"/>
    </location>
</feature>
<accession>A0A7J7KVY8</accession>
<dbReference type="PANTHER" id="PTHR47936">
    <property type="entry name" value="PPR_LONG DOMAIN-CONTAINING PROTEIN"/>
    <property type="match status" value="1"/>
</dbReference>
<name>A0A7J7KVY8_9MAGN</name>
<keyword evidence="2" id="KW-0677">Repeat</keyword>
<organism evidence="4 5">
    <name type="scientific">Kingdonia uniflora</name>
    <dbReference type="NCBI Taxonomy" id="39325"/>
    <lineage>
        <taxon>Eukaryota</taxon>
        <taxon>Viridiplantae</taxon>
        <taxon>Streptophyta</taxon>
        <taxon>Embryophyta</taxon>
        <taxon>Tracheophyta</taxon>
        <taxon>Spermatophyta</taxon>
        <taxon>Magnoliopsida</taxon>
        <taxon>Ranunculales</taxon>
        <taxon>Circaeasteraceae</taxon>
        <taxon>Kingdonia</taxon>
    </lineage>
</organism>
<dbReference type="Pfam" id="PF13041">
    <property type="entry name" value="PPR_2"/>
    <property type="match status" value="5"/>
</dbReference>
<dbReference type="GO" id="GO:0010019">
    <property type="term" value="P:chloroplast-nucleus signaling pathway"/>
    <property type="evidence" value="ECO:0007669"/>
    <property type="project" value="TreeGrafter"/>
</dbReference>
<dbReference type="Proteomes" id="UP000541444">
    <property type="component" value="Unassembled WGS sequence"/>
</dbReference>
<dbReference type="PROSITE" id="PS51375">
    <property type="entry name" value="PPR"/>
    <property type="match status" value="11"/>
</dbReference>
<dbReference type="Pfam" id="PF01535">
    <property type="entry name" value="PPR"/>
    <property type="match status" value="2"/>
</dbReference>
<dbReference type="InterPro" id="IPR011990">
    <property type="entry name" value="TPR-like_helical_dom_sf"/>
</dbReference>
<dbReference type="InterPro" id="IPR002885">
    <property type="entry name" value="PPR_rpt"/>
</dbReference>
<dbReference type="EMBL" id="JACGCM010002836">
    <property type="protein sequence ID" value="KAF6134526.1"/>
    <property type="molecule type" value="Genomic_DNA"/>
</dbReference>
<feature type="repeat" description="PPR" evidence="3">
    <location>
        <begin position="35"/>
        <end position="69"/>
    </location>
</feature>
<feature type="repeat" description="PPR" evidence="3">
    <location>
        <begin position="323"/>
        <end position="353"/>
    </location>
</feature>
<feature type="repeat" description="PPR" evidence="3">
    <location>
        <begin position="288"/>
        <end position="322"/>
    </location>
</feature>
<dbReference type="PANTHER" id="PTHR47936:SF7">
    <property type="entry name" value="TETRATRICOPEPTIDE-LIKE HELICAL DOMAIN SUPERFAMILY"/>
    <property type="match status" value="1"/>
</dbReference>
<reference evidence="4 5" key="1">
    <citation type="journal article" date="2020" name="IScience">
        <title>Genome Sequencing of the Endangered Kingdonia uniflora (Circaeasteraceae, Ranunculales) Reveals Potential Mechanisms of Evolutionary Specialization.</title>
        <authorList>
            <person name="Sun Y."/>
            <person name="Deng T."/>
            <person name="Zhang A."/>
            <person name="Moore M.J."/>
            <person name="Landis J.B."/>
            <person name="Lin N."/>
            <person name="Zhang H."/>
            <person name="Zhang X."/>
            <person name="Huang J."/>
            <person name="Zhang X."/>
            <person name="Sun H."/>
            <person name="Wang H."/>
        </authorList>
    </citation>
    <scope>NUCLEOTIDE SEQUENCE [LARGE SCALE GENOMIC DNA]</scope>
    <source>
        <strain evidence="4">TB1705</strain>
        <tissue evidence="4">Leaf</tissue>
    </source>
</reference>
<proteinExistence type="inferred from homology"/>
<comment type="similarity">
    <text evidence="1">Belongs to the PPR family. P subfamily.</text>
</comment>
<feature type="repeat" description="PPR" evidence="3">
    <location>
        <begin position="183"/>
        <end position="217"/>
    </location>
</feature>
<feature type="repeat" description="PPR" evidence="3">
    <location>
        <begin position="253"/>
        <end position="287"/>
    </location>
</feature>
<gene>
    <name evidence="4" type="ORF">GIB67_028547</name>
</gene>
<evidence type="ECO:0000256" key="1">
    <source>
        <dbReference type="ARBA" id="ARBA00007626"/>
    </source>
</evidence>
<feature type="repeat" description="PPR" evidence="3">
    <location>
        <begin position="379"/>
        <end position="413"/>
    </location>
</feature>
<feature type="repeat" description="PPR" evidence="3">
    <location>
        <begin position="449"/>
        <end position="479"/>
    </location>
</feature>
<evidence type="ECO:0008006" key="6">
    <source>
        <dbReference type="Google" id="ProtNLM"/>
    </source>
</evidence>
<evidence type="ECO:0000313" key="5">
    <source>
        <dbReference type="Proteomes" id="UP000541444"/>
    </source>
</evidence>
<evidence type="ECO:0000256" key="2">
    <source>
        <dbReference type="ARBA" id="ARBA00022737"/>
    </source>
</evidence>
<evidence type="ECO:0000313" key="4">
    <source>
        <dbReference type="EMBL" id="KAF6134526.1"/>
    </source>
</evidence>
<comment type="caution">
    <text evidence="4">The sequence shown here is derived from an EMBL/GenBank/DDBJ whole genome shotgun (WGS) entry which is preliminary data.</text>
</comment>
<dbReference type="GO" id="GO:0031930">
    <property type="term" value="P:mitochondria-nucleus signaling pathway"/>
    <property type="evidence" value="ECO:0007669"/>
    <property type="project" value="TreeGrafter"/>
</dbReference>
<dbReference type="NCBIfam" id="TIGR00756">
    <property type="entry name" value="PPR"/>
    <property type="match status" value="10"/>
</dbReference>
<dbReference type="Gene3D" id="1.25.40.10">
    <property type="entry name" value="Tetratricopeptide repeat domain"/>
    <property type="match status" value="6"/>
</dbReference>
<feature type="repeat" description="PPR" evidence="3">
    <location>
        <begin position="414"/>
        <end position="448"/>
    </location>
</feature>
<feature type="repeat" description="PPR" evidence="3">
    <location>
        <begin position="143"/>
        <end position="182"/>
    </location>
</feature>
<feature type="repeat" description="PPR" evidence="3">
    <location>
        <begin position="218"/>
        <end position="252"/>
    </location>
</feature>
<sequence length="495" mass="56111">MPIVNIMVNAYCKYGRVCRAMESVNYMDCRRFELNVVAYNALIGGYVDLRDMEGVSRVLKLMSERRIANDVVTYTLLIKGFCKLGRVSEAKKWMGIVELVVWMMLLKSEMSCNSLINGFCKLGKVHEADQVIRDMGVRGLKLDSYSYSTLVDAFCKEDRVCAFDDDDAMHHFHLMLKRGVSPDEVTCSTFLDGFFKMEDFEGALKLWKAILTRGFVKRKITFNVIINRLCKFGKMVEVEEILCKMKELGCFPDGVTYRTLSDGYSRLGDVEKALDVKGKMEMEGISTFVEMYNLLIGGVFKCKRSSKVNDLLAEMHTSGLKPNVVTYGALIDGWYNDGMFGKAFHMFIEMIKGLTPNLIIFSTLADSLNGTENRYLLPNNIVYNITIVRLCKSKRVEDARQFFLALLLRGFVPDNFTYCTLIHGCSSAGDVNEAFNLRDEMLSKGLVPNIITCNALINSLCKSGYLDRVAGLFYKLKKELAPNVVTYNTLIDRYP</sequence>